<dbReference type="CDD" id="cd03443">
    <property type="entry name" value="PaaI_thioesterase"/>
    <property type="match status" value="1"/>
</dbReference>
<organism evidence="4 5">
    <name type="scientific">Mesorhabditis belari</name>
    <dbReference type="NCBI Taxonomy" id="2138241"/>
    <lineage>
        <taxon>Eukaryota</taxon>
        <taxon>Metazoa</taxon>
        <taxon>Ecdysozoa</taxon>
        <taxon>Nematoda</taxon>
        <taxon>Chromadorea</taxon>
        <taxon>Rhabditida</taxon>
        <taxon>Rhabditina</taxon>
        <taxon>Rhabditomorpha</taxon>
        <taxon>Rhabditoidea</taxon>
        <taxon>Rhabditidae</taxon>
        <taxon>Mesorhabditinae</taxon>
        <taxon>Mesorhabditis</taxon>
    </lineage>
</organism>
<dbReference type="GO" id="GO:0047617">
    <property type="term" value="F:fatty acyl-CoA hydrolase activity"/>
    <property type="evidence" value="ECO:0007669"/>
    <property type="project" value="InterPro"/>
</dbReference>
<dbReference type="InterPro" id="IPR039298">
    <property type="entry name" value="ACOT13"/>
</dbReference>
<proteinExistence type="inferred from homology"/>
<dbReference type="InterPro" id="IPR029069">
    <property type="entry name" value="HotDog_dom_sf"/>
</dbReference>
<evidence type="ECO:0000256" key="2">
    <source>
        <dbReference type="ARBA" id="ARBA00022801"/>
    </source>
</evidence>
<evidence type="ECO:0000256" key="1">
    <source>
        <dbReference type="ARBA" id="ARBA00008324"/>
    </source>
</evidence>
<dbReference type="PANTHER" id="PTHR21660">
    <property type="entry name" value="THIOESTERASE SUPERFAMILY MEMBER-RELATED"/>
    <property type="match status" value="1"/>
</dbReference>
<keyword evidence="2" id="KW-0378">Hydrolase</keyword>
<feature type="domain" description="Thioesterase" evidence="3">
    <location>
        <begin position="58"/>
        <end position="127"/>
    </location>
</feature>
<keyword evidence="4" id="KW-1185">Reference proteome</keyword>
<dbReference type="Gene3D" id="3.10.129.10">
    <property type="entry name" value="Hotdog Thioesterase"/>
    <property type="match status" value="1"/>
</dbReference>
<evidence type="ECO:0000259" key="3">
    <source>
        <dbReference type="Pfam" id="PF03061"/>
    </source>
</evidence>
<evidence type="ECO:0000313" key="4">
    <source>
        <dbReference type="Proteomes" id="UP000887575"/>
    </source>
</evidence>
<reference evidence="5" key="1">
    <citation type="submission" date="2024-02" db="UniProtKB">
        <authorList>
            <consortium name="WormBaseParasite"/>
        </authorList>
    </citation>
    <scope>IDENTIFICATION</scope>
</reference>
<name>A0AAF3JA57_9BILA</name>
<evidence type="ECO:0000313" key="5">
    <source>
        <dbReference type="WBParaSite" id="MBELARI_LOCUS5948"/>
    </source>
</evidence>
<protein>
    <submittedName>
        <fullName evidence="5">Thioesterase domain-containing protein</fullName>
    </submittedName>
</protein>
<dbReference type="Proteomes" id="UP000887575">
    <property type="component" value="Unassembled WGS sequence"/>
</dbReference>
<dbReference type="InterPro" id="IPR006683">
    <property type="entry name" value="Thioestr_dom"/>
</dbReference>
<dbReference type="NCBIfam" id="TIGR00369">
    <property type="entry name" value="unchar_dom_1"/>
    <property type="match status" value="1"/>
</dbReference>
<dbReference type="Pfam" id="PF03061">
    <property type="entry name" value="4HBT"/>
    <property type="match status" value="1"/>
</dbReference>
<dbReference type="WBParaSite" id="MBELARI_LOCUS5948">
    <property type="protein sequence ID" value="MBELARI_LOCUS5948"/>
    <property type="gene ID" value="MBELARI_LOCUS5948"/>
</dbReference>
<dbReference type="InterPro" id="IPR003736">
    <property type="entry name" value="PAAI_dom"/>
</dbReference>
<comment type="similarity">
    <text evidence="1">Belongs to the thioesterase PaaI family.</text>
</comment>
<dbReference type="AlphaFoldDB" id="A0AAF3JA57"/>
<accession>A0AAF3JA57</accession>
<dbReference type="PANTHER" id="PTHR21660:SF59">
    <property type="entry name" value="THIOESTERASE DOMAIN-CONTAINING PROTEIN"/>
    <property type="match status" value="1"/>
</dbReference>
<dbReference type="SUPFAM" id="SSF54637">
    <property type="entry name" value="Thioesterase/thiol ester dehydrase-isomerase"/>
    <property type="match status" value="1"/>
</dbReference>
<sequence>MSTNAIFAKRLQFLFNGFQKMNSFMRGGTEGMRIVHADESKYRAEFEVNKEMVNPLDVMHGGCSATLLDVGCVATAFIRGQAVLSVNQELTCVGPGRLGETLVMEVELLRLGKTQCYTRGELRKKVDDSLVAFGTCTYVVSPSKYHPEKFAQFLASVVAIK</sequence>